<dbReference type="EMBL" id="JAIXMP010000031">
    <property type="protein sequence ID" value="KAI9250985.1"/>
    <property type="molecule type" value="Genomic_DNA"/>
</dbReference>
<dbReference type="SUPFAM" id="SSF117281">
    <property type="entry name" value="Kelch motif"/>
    <property type="match status" value="1"/>
</dbReference>
<feature type="transmembrane region" description="Helical" evidence="4">
    <location>
        <begin position="737"/>
        <end position="759"/>
    </location>
</feature>
<gene>
    <name evidence="6" type="ORF">BDA99DRAFT_608271</name>
</gene>
<dbReference type="InterPro" id="IPR015915">
    <property type="entry name" value="Kelch-typ_b-propeller"/>
</dbReference>
<evidence type="ECO:0000313" key="6">
    <source>
        <dbReference type="EMBL" id="KAI9250985.1"/>
    </source>
</evidence>
<evidence type="ECO:0000313" key="7">
    <source>
        <dbReference type="Proteomes" id="UP001209540"/>
    </source>
</evidence>
<dbReference type="InterPro" id="IPR056737">
    <property type="entry name" value="Beta-prop_ATRN-MKLN-like"/>
</dbReference>
<sequence length="986" mass="110421">MIDYVHGAYPMDSYIKTQIPSRTNAASFVRNEALYIYGGEGRGSNNATNDFVSISFNFSSPEGELIFNRVPMANPAEAPKVANARAVLLPDNNTVLLFGGFAPGNENTTALHILCYQYTFDNQRWDPIPVNVTAGDEVPPGGPALPTNREGHTATLGPDGLVYIYGGIRSLENQTLVGDFWSFNPRDRLFTRRALFALDPIVLFAHVGIPLPDGTILYTTGAIGYSGNTTGEIELFGPNEGMFYNTANGEWSYNSEFGGDLAAASSRGYSTAVLGREQRYIYFYGGTNINGERGLYRQTFSILDTHTWNYTVPTAEQIHGTRPSRRAMAVAGIITDSYMVLAQGGARGYYFGDVSVVRLPPQIARDTENHELLAGPVDITWVKNVVTGEADTGIEYVSSSISRGIIAAVVVIAVLAVGLIIFMAWRFRYRLRWVILRLYNDVWSPRTGEPRWAEATRLITKIILAFLFIAFFVFVVIQVLNSPNANFIVTEAADRLEVEAPEIRFCFDGYTQESNTQTGDRYPAVSCITSFGDICDNNIFPLNMTNHQPFFLANLGAVSCYLFIPYNIKLGENIDPERSNNGSELHFTFFSRSFVQHQGVTHVSFYPPGRNPNRQLFFDESDEIAYQKQDMTKDELDNWIIADFNDMATENILDMNTNDGAFVHYQIKEYQYLQDVGWNYVGFSPVLNSTNEVETTIRVQPMNLEQYSPMNGQLNELTVIPASFNNVRVREQKIYSLLNALGFLGGLFGLFIAFQALMFGHRPNSPWGVIHRWSVGNMKRSISRELTSRFDLLNTPVPLMNPVHRRFSTIDLKNYGPRDIEDAHYMDEGSENDGLNTPDGMTLTATAEELDDGKRLSQVEERMQLLELVFKSYYIDDEVFRRLDHALKRPASLNSATSPTTTSNRRSMPNFLRGNGVGLRSRDQNGVAAHENGTRWFDTNGYNESTLSPPPEVPRLSSPPPPPVPSHIPDDNHDNNNVTDTDQKKD</sequence>
<dbReference type="AlphaFoldDB" id="A0AAD5K4V8"/>
<feature type="domain" description="Attractin/MKLN-like beta-propeller" evidence="5">
    <location>
        <begin position="17"/>
        <end position="288"/>
    </location>
</feature>
<reference evidence="6" key="1">
    <citation type="journal article" date="2022" name="IScience">
        <title>Evolution of zygomycete secretomes and the origins of terrestrial fungal ecologies.</title>
        <authorList>
            <person name="Chang Y."/>
            <person name="Wang Y."/>
            <person name="Mondo S."/>
            <person name="Ahrendt S."/>
            <person name="Andreopoulos W."/>
            <person name="Barry K."/>
            <person name="Beard J."/>
            <person name="Benny G.L."/>
            <person name="Blankenship S."/>
            <person name="Bonito G."/>
            <person name="Cuomo C."/>
            <person name="Desiro A."/>
            <person name="Gervers K.A."/>
            <person name="Hundley H."/>
            <person name="Kuo A."/>
            <person name="LaButti K."/>
            <person name="Lang B.F."/>
            <person name="Lipzen A."/>
            <person name="O'Donnell K."/>
            <person name="Pangilinan J."/>
            <person name="Reynolds N."/>
            <person name="Sandor L."/>
            <person name="Smith M.E."/>
            <person name="Tsang A."/>
            <person name="Grigoriev I.V."/>
            <person name="Stajich J.E."/>
            <person name="Spatafora J.W."/>
        </authorList>
    </citation>
    <scope>NUCLEOTIDE SEQUENCE</scope>
    <source>
        <strain evidence="6">RSA 2281</strain>
    </source>
</reference>
<keyword evidence="7" id="KW-1185">Reference proteome</keyword>
<keyword evidence="1" id="KW-0880">Kelch repeat</keyword>
<evidence type="ECO:0000256" key="1">
    <source>
        <dbReference type="ARBA" id="ARBA00022441"/>
    </source>
</evidence>
<dbReference type="InterPro" id="IPR037293">
    <property type="entry name" value="Gal_Oxidase_central_sf"/>
</dbReference>
<dbReference type="Gene3D" id="2.130.10.80">
    <property type="entry name" value="Galactose oxidase/kelch, beta-propeller"/>
    <property type="match status" value="1"/>
</dbReference>
<dbReference type="PANTHER" id="PTHR46093">
    <property type="entry name" value="ACYL-COA-BINDING DOMAIN-CONTAINING PROTEIN 5"/>
    <property type="match status" value="1"/>
</dbReference>
<accession>A0AAD5K4V8</accession>
<evidence type="ECO:0000256" key="2">
    <source>
        <dbReference type="ARBA" id="ARBA00022737"/>
    </source>
</evidence>
<feature type="transmembrane region" description="Helical" evidence="4">
    <location>
        <begin position="550"/>
        <end position="568"/>
    </location>
</feature>
<dbReference type="Proteomes" id="UP001209540">
    <property type="component" value="Unassembled WGS sequence"/>
</dbReference>
<reference evidence="6" key="2">
    <citation type="submission" date="2023-02" db="EMBL/GenBank/DDBJ databases">
        <authorList>
            <consortium name="DOE Joint Genome Institute"/>
            <person name="Mondo S.J."/>
            <person name="Chang Y."/>
            <person name="Wang Y."/>
            <person name="Ahrendt S."/>
            <person name="Andreopoulos W."/>
            <person name="Barry K."/>
            <person name="Beard J."/>
            <person name="Benny G.L."/>
            <person name="Blankenship S."/>
            <person name="Bonito G."/>
            <person name="Cuomo C."/>
            <person name="Desiro A."/>
            <person name="Gervers K.A."/>
            <person name="Hundley H."/>
            <person name="Kuo A."/>
            <person name="LaButti K."/>
            <person name="Lang B.F."/>
            <person name="Lipzen A."/>
            <person name="O'Donnell K."/>
            <person name="Pangilinan J."/>
            <person name="Reynolds N."/>
            <person name="Sandor L."/>
            <person name="Smith M.W."/>
            <person name="Tsang A."/>
            <person name="Grigoriev I.V."/>
            <person name="Stajich J.E."/>
            <person name="Spatafora J.W."/>
        </authorList>
    </citation>
    <scope>NUCLEOTIDE SEQUENCE</scope>
    <source>
        <strain evidence="6">RSA 2281</strain>
    </source>
</reference>
<name>A0AAD5K4V8_9FUNG</name>
<dbReference type="Pfam" id="PF24981">
    <property type="entry name" value="Beta-prop_ATRN-LZTR1"/>
    <property type="match status" value="1"/>
</dbReference>
<organism evidence="6 7">
    <name type="scientific">Phascolomyces articulosus</name>
    <dbReference type="NCBI Taxonomy" id="60185"/>
    <lineage>
        <taxon>Eukaryota</taxon>
        <taxon>Fungi</taxon>
        <taxon>Fungi incertae sedis</taxon>
        <taxon>Mucoromycota</taxon>
        <taxon>Mucoromycotina</taxon>
        <taxon>Mucoromycetes</taxon>
        <taxon>Mucorales</taxon>
        <taxon>Lichtheimiaceae</taxon>
        <taxon>Phascolomyces</taxon>
    </lineage>
</organism>
<feature type="compositionally biased region" description="Pro residues" evidence="3">
    <location>
        <begin position="948"/>
        <end position="966"/>
    </location>
</feature>
<dbReference type="PANTHER" id="PTHR46093:SF18">
    <property type="entry name" value="FIBRONECTIN TYPE-III DOMAIN-CONTAINING PROTEIN"/>
    <property type="match status" value="1"/>
</dbReference>
<feature type="compositionally biased region" description="Polar residues" evidence="3">
    <location>
        <begin position="892"/>
        <end position="907"/>
    </location>
</feature>
<feature type="region of interest" description="Disordered" evidence="3">
    <location>
        <begin position="892"/>
        <end position="986"/>
    </location>
</feature>
<keyword evidence="4" id="KW-0812">Transmembrane</keyword>
<evidence type="ECO:0000256" key="4">
    <source>
        <dbReference type="SAM" id="Phobius"/>
    </source>
</evidence>
<evidence type="ECO:0000256" key="3">
    <source>
        <dbReference type="SAM" id="MobiDB-lite"/>
    </source>
</evidence>
<feature type="transmembrane region" description="Helical" evidence="4">
    <location>
        <begin position="405"/>
        <end position="427"/>
    </location>
</feature>
<evidence type="ECO:0000259" key="5">
    <source>
        <dbReference type="Pfam" id="PF24981"/>
    </source>
</evidence>
<protein>
    <recommendedName>
        <fullName evidence="5">Attractin/MKLN-like beta-propeller domain-containing protein</fullName>
    </recommendedName>
</protein>
<keyword evidence="2" id="KW-0677">Repeat</keyword>
<keyword evidence="4" id="KW-0472">Membrane</keyword>
<comment type="caution">
    <text evidence="6">The sequence shown here is derived from an EMBL/GenBank/DDBJ whole genome shotgun (WGS) entry which is preliminary data.</text>
</comment>
<proteinExistence type="predicted"/>
<keyword evidence="4" id="KW-1133">Transmembrane helix</keyword>
<feature type="transmembrane region" description="Helical" evidence="4">
    <location>
        <begin position="458"/>
        <end position="480"/>
    </location>
</feature>